<dbReference type="GO" id="GO:0016810">
    <property type="term" value="F:hydrolase activity, acting on carbon-nitrogen (but not peptide) bonds"/>
    <property type="evidence" value="ECO:0007669"/>
    <property type="project" value="InterPro"/>
</dbReference>
<feature type="domain" description="NodB homology" evidence="3">
    <location>
        <begin position="84"/>
        <end position="255"/>
    </location>
</feature>
<dbReference type="InterPro" id="IPR002509">
    <property type="entry name" value="NODB_dom"/>
</dbReference>
<dbReference type="Gene3D" id="3.20.20.370">
    <property type="entry name" value="Glycoside hydrolase/deacetylase"/>
    <property type="match status" value="1"/>
</dbReference>
<feature type="chain" id="PRO_5031295299" evidence="2">
    <location>
        <begin position="25"/>
        <end position="259"/>
    </location>
</feature>
<dbReference type="CDD" id="cd10917">
    <property type="entry name" value="CE4_NodB_like_6s_7s"/>
    <property type="match status" value="1"/>
</dbReference>
<evidence type="ECO:0000313" key="5">
    <source>
        <dbReference type="Proteomes" id="UP000549971"/>
    </source>
</evidence>
<accession>A0A7W9JGE7</accession>
<proteinExistence type="predicted"/>
<dbReference type="EMBL" id="JACHMY010000001">
    <property type="protein sequence ID" value="MBB5841345.1"/>
    <property type="molecule type" value="Genomic_DNA"/>
</dbReference>
<dbReference type="InterPro" id="IPR050248">
    <property type="entry name" value="Polysacc_deacetylase_ArnD"/>
</dbReference>
<dbReference type="RefSeq" id="WP_202893266.1">
    <property type="nucleotide sequence ID" value="NZ_JACHMY010000001.1"/>
</dbReference>
<dbReference type="PANTHER" id="PTHR10587">
    <property type="entry name" value="GLYCOSYL TRANSFERASE-RELATED"/>
    <property type="match status" value="1"/>
</dbReference>
<dbReference type="Proteomes" id="UP000549971">
    <property type="component" value="Unassembled WGS sequence"/>
</dbReference>
<dbReference type="InterPro" id="IPR011330">
    <property type="entry name" value="Glyco_hydro/deAcase_b/a-brl"/>
</dbReference>
<sequence length="259" mass="27800">MPVPPPGKLLLAAAVLLGAALAQAAQPSAHPSTVAAPPMRTAAAHGPLAVQLPAAERKPAAKKPPVTRKNQRTDAPWTVPAGGKVLYLTFDDGPQPVYTPKVLAVLAKHHAQATFFVLGREAAAHPALVETTRRAGHHIGNHTWDHPMLTKLTPTRLRQEISTGVKSKCFRPPFRDTNAHVAAVAAQYHQHQVLWDVDTRDWEKPGVPAIERALLRGARPGAIFLMHDGGGNRAQTVAALDRALTKLSSKGYVFRSLPC</sequence>
<evidence type="ECO:0000256" key="2">
    <source>
        <dbReference type="SAM" id="SignalP"/>
    </source>
</evidence>
<keyword evidence="2" id="KW-0732">Signal</keyword>
<dbReference type="PROSITE" id="PS51677">
    <property type="entry name" value="NODB"/>
    <property type="match status" value="1"/>
</dbReference>
<dbReference type="Pfam" id="PF01522">
    <property type="entry name" value="Polysacc_deac_1"/>
    <property type="match status" value="1"/>
</dbReference>
<dbReference type="AlphaFoldDB" id="A0A7W9JGE7"/>
<feature type="signal peptide" evidence="2">
    <location>
        <begin position="1"/>
        <end position="24"/>
    </location>
</feature>
<name>A0A7W9JGE7_9ACTN</name>
<reference evidence="4 5" key="1">
    <citation type="submission" date="2020-08" db="EMBL/GenBank/DDBJ databases">
        <title>Sequencing the genomes of 1000 actinobacteria strains.</title>
        <authorList>
            <person name="Klenk H.-P."/>
        </authorList>
    </citation>
    <scope>NUCLEOTIDE SEQUENCE [LARGE SCALE GENOMIC DNA]</scope>
    <source>
        <strain evidence="4 5">DSM 28967</strain>
    </source>
</reference>
<evidence type="ECO:0000313" key="4">
    <source>
        <dbReference type="EMBL" id="MBB5841345.1"/>
    </source>
</evidence>
<feature type="region of interest" description="Disordered" evidence="1">
    <location>
        <begin position="53"/>
        <end position="75"/>
    </location>
</feature>
<evidence type="ECO:0000259" key="3">
    <source>
        <dbReference type="PROSITE" id="PS51677"/>
    </source>
</evidence>
<protein>
    <submittedName>
        <fullName evidence="4">Peptidoglycan/xylan/chitin deacetylase (PgdA/CDA1 family)</fullName>
    </submittedName>
</protein>
<dbReference type="SUPFAM" id="SSF88713">
    <property type="entry name" value="Glycoside hydrolase/deacetylase"/>
    <property type="match status" value="1"/>
</dbReference>
<gene>
    <name evidence="4" type="ORF">HDA39_008079</name>
</gene>
<organism evidence="4 5">
    <name type="scientific">Kribbella italica</name>
    <dbReference type="NCBI Taxonomy" id="1540520"/>
    <lineage>
        <taxon>Bacteria</taxon>
        <taxon>Bacillati</taxon>
        <taxon>Actinomycetota</taxon>
        <taxon>Actinomycetes</taxon>
        <taxon>Propionibacteriales</taxon>
        <taxon>Kribbellaceae</taxon>
        <taxon>Kribbella</taxon>
    </lineage>
</organism>
<dbReference type="GO" id="GO:0005975">
    <property type="term" value="P:carbohydrate metabolic process"/>
    <property type="evidence" value="ECO:0007669"/>
    <property type="project" value="InterPro"/>
</dbReference>
<keyword evidence="5" id="KW-1185">Reference proteome</keyword>
<comment type="caution">
    <text evidence="4">The sequence shown here is derived from an EMBL/GenBank/DDBJ whole genome shotgun (WGS) entry which is preliminary data.</text>
</comment>
<evidence type="ECO:0000256" key="1">
    <source>
        <dbReference type="SAM" id="MobiDB-lite"/>
    </source>
</evidence>